<organism evidence="1 2">
    <name type="scientific">Apiospora marii</name>
    <dbReference type="NCBI Taxonomy" id="335849"/>
    <lineage>
        <taxon>Eukaryota</taxon>
        <taxon>Fungi</taxon>
        <taxon>Dikarya</taxon>
        <taxon>Ascomycota</taxon>
        <taxon>Pezizomycotina</taxon>
        <taxon>Sordariomycetes</taxon>
        <taxon>Xylariomycetidae</taxon>
        <taxon>Amphisphaeriales</taxon>
        <taxon>Apiosporaceae</taxon>
        <taxon>Apiospora</taxon>
    </lineage>
</organism>
<reference evidence="1 2" key="1">
    <citation type="submission" date="2023-01" db="EMBL/GenBank/DDBJ databases">
        <title>Analysis of 21 Apiospora genomes using comparative genomics revels a genus with tremendous synthesis potential of carbohydrate active enzymes and secondary metabolites.</title>
        <authorList>
            <person name="Sorensen T."/>
        </authorList>
    </citation>
    <scope>NUCLEOTIDE SEQUENCE [LARGE SCALE GENOMIC DNA]</scope>
    <source>
        <strain evidence="1 2">CBS 20057</strain>
    </source>
</reference>
<keyword evidence="2" id="KW-1185">Reference proteome</keyword>
<evidence type="ECO:0000313" key="2">
    <source>
        <dbReference type="Proteomes" id="UP001396898"/>
    </source>
</evidence>
<gene>
    <name evidence="1" type="ORF">PG991_009964</name>
</gene>
<accession>A0ABR1RJ54</accession>
<name>A0ABR1RJ54_9PEZI</name>
<protein>
    <submittedName>
        <fullName evidence="1">ADP-ribose pyrophosphatase</fullName>
    </submittedName>
</protein>
<evidence type="ECO:0000313" key="1">
    <source>
        <dbReference type="EMBL" id="KAK8012589.1"/>
    </source>
</evidence>
<dbReference type="Proteomes" id="UP001396898">
    <property type="component" value="Unassembled WGS sequence"/>
</dbReference>
<dbReference type="EMBL" id="JAQQWI010000015">
    <property type="protein sequence ID" value="KAK8012589.1"/>
    <property type="molecule type" value="Genomic_DNA"/>
</dbReference>
<comment type="caution">
    <text evidence="1">The sequence shown here is derived from an EMBL/GenBank/DDBJ whole genome shotgun (WGS) entry which is preliminary data.</text>
</comment>
<proteinExistence type="predicted"/>
<sequence>MAAPGIQTGQEPRTGILDLPLELLSLTFENFRVEVEEYRYMLDCKERRDATKALRLTCRRLSDAATPILFSALTIDLSKESLSRAEELVSRNAHVAASVRKVVISLASYTLGMADDMALFVESRLEDIKKMCLHYDSDWHMLRSDLKQKAPEEIKCLRNGCRIFDAWDKDGYLDHDEDYDVYGYEGETERESAIRNYRGLIWKAHDTYHGKHREQLELVEGGSFVQSVVRCLGHLRHECLQFIITDGMKSPYHESAYIINDNEQLLSAMSAPHGWLDSYKNRSDEGEVSLPAARLLSEIPIACYRAGAPITDLSIVCFPIWGQLSLLVPGAPSLSPMSELPAELGTACQQLEKFEFGYEGMSFLCPVWQLRRPMSPPDRIYANSFFKAMISGGNLTTVHINMLVFGHGVPSGHPEYRYFDLGPVLEEMTWTKVQAVELSGFEIRQDALENMFRKLDGGALRVLDLASVQLRGDGGGSWADALEVLRDNLACRGDDVFDCDVRFEDLEGGGLEVLYSTPRKWDRDVDELEEGDEFCPWTPEEVSEEAMYFVMGLCAENPLRYG</sequence>